<dbReference type="EMBL" id="ML977311">
    <property type="protein sequence ID" value="KAF2122247.1"/>
    <property type="molecule type" value="Genomic_DNA"/>
</dbReference>
<sequence>MNSANNIETGRIRNIPPSVNEATILLTSQLRYVSPREHARCVKLAQGLVDNRQAISRFIDTSLSMAFRLPRVPPTSAASGIISLRLVVRQSSCRTGSGDKQSDIDCARSIVHLGKSLGQLRVRGLYAGFAGWQSADRTEEAPAAFPDKLPYLSGSYPMSLAAMTEEEWKEFWLS</sequence>
<dbReference type="Proteomes" id="UP000799770">
    <property type="component" value="Unassembled WGS sequence"/>
</dbReference>
<accession>A0A6A5ZTU0</accession>
<protein>
    <submittedName>
        <fullName evidence="1">Uncharacterized protein</fullName>
    </submittedName>
</protein>
<reference evidence="1" key="1">
    <citation type="journal article" date="2020" name="Stud. Mycol.">
        <title>101 Dothideomycetes genomes: a test case for predicting lifestyles and emergence of pathogens.</title>
        <authorList>
            <person name="Haridas S."/>
            <person name="Albert R."/>
            <person name="Binder M."/>
            <person name="Bloem J."/>
            <person name="Labutti K."/>
            <person name="Salamov A."/>
            <person name="Andreopoulos B."/>
            <person name="Baker S."/>
            <person name="Barry K."/>
            <person name="Bills G."/>
            <person name="Bluhm B."/>
            <person name="Cannon C."/>
            <person name="Castanera R."/>
            <person name="Culley D."/>
            <person name="Daum C."/>
            <person name="Ezra D."/>
            <person name="Gonzalez J."/>
            <person name="Henrissat B."/>
            <person name="Kuo A."/>
            <person name="Liang C."/>
            <person name="Lipzen A."/>
            <person name="Lutzoni F."/>
            <person name="Magnuson J."/>
            <person name="Mondo S."/>
            <person name="Nolan M."/>
            <person name="Ohm R."/>
            <person name="Pangilinan J."/>
            <person name="Park H.-J."/>
            <person name="Ramirez L."/>
            <person name="Alfaro M."/>
            <person name="Sun H."/>
            <person name="Tritt A."/>
            <person name="Yoshinaga Y."/>
            <person name="Zwiers L.-H."/>
            <person name="Turgeon B."/>
            <person name="Goodwin S."/>
            <person name="Spatafora J."/>
            <person name="Crous P."/>
            <person name="Grigoriev I."/>
        </authorList>
    </citation>
    <scope>NUCLEOTIDE SEQUENCE</scope>
    <source>
        <strain evidence="1">CBS 627.86</strain>
    </source>
</reference>
<dbReference type="AlphaFoldDB" id="A0A6A5ZTU0"/>
<organism evidence="1 2">
    <name type="scientific">Lophiotrema nucula</name>
    <dbReference type="NCBI Taxonomy" id="690887"/>
    <lineage>
        <taxon>Eukaryota</taxon>
        <taxon>Fungi</taxon>
        <taxon>Dikarya</taxon>
        <taxon>Ascomycota</taxon>
        <taxon>Pezizomycotina</taxon>
        <taxon>Dothideomycetes</taxon>
        <taxon>Pleosporomycetidae</taxon>
        <taxon>Pleosporales</taxon>
        <taxon>Lophiotremataceae</taxon>
        <taxon>Lophiotrema</taxon>
    </lineage>
</organism>
<evidence type="ECO:0000313" key="1">
    <source>
        <dbReference type="EMBL" id="KAF2122247.1"/>
    </source>
</evidence>
<name>A0A6A5ZTU0_9PLEO</name>
<gene>
    <name evidence="1" type="ORF">BDV96DRAFT_594156</name>
</gene>
<proteinExistence type="predicted"/>
<evidence type="ECO:0000313" key="2">
    <source>
        <dbReference type="Proteomes" id="UP000799770"/>
    </source>
</evidence>
<keyword evidence="2" id="KW-1185">Reference proteome</keyword>